<dbReference type="HOGENOM" id="CLU_1778060_0_0_1"/>
<dbReference type="EMBL" id="KN819483">
    <property type="protein sequence ID" value="KIJ09260.1"/>
    <property type="molecule type" value="Genomic_DNA"/>
</dbReference>
<sequence length="146" mass="16653">MPVFKTCHSGDPPEDKLNSFSRILEDLQKLFGLGATQLNIFWKPEDEELMGFNRNKAIYLNLAHYSEKRTASDDNSLAATYVAWYFVIPHEIAHNLAFFHDEDHELLFSSIAQTWFVDLKQLVESKAPRATKHGPYSNGVIPTLPS</sequence>
<gene>
    <name evidence="1" type="ORF">PAXINDRAFT_102298</name>
</gene>
<reference evidence="1 2" key="1">
    <citation type="submission" date="2014-06" db="EMBL/GenBank/DDBJ databases">
        <authorList>
            <consortium name="DOE Joint Genome Institute"/>
            <person name="Kuo A."/>
            <person name="Kohler A."/>
            <person name="Nagy L.G."/>
            <person name="Floudas D."/>
            <person name="Copeland A."/>
            <person name="Barry K.W."/>
            <person name="Cichocki N."/>
            <person name="Veneault-Fourrey C."/>
            <person name="LaButti K."/>
            <person name="Lindquist E.A."/>
            <person name="Lipzen A."/>
            <person name="Lundell T."/>
            <person name="Morin E."/>
            <person name="Murat C."/>
            <person name="Sun H."/>
            <person name="Tunlid A."/>
            <person name="Henrissat B."/>
            <person name="Grigoriev I.V."/>
            <person name="Hibbett D.S."/>
            <person name="Martin F."/>
            <person name="Nordberg H.P."/>
            <person name="Cantor M.N."/>
            <person name="Hua S.X."/>
        </authorList>
    </citation>
    <scope>NUCLEOTIDE SEQUENCE [LARGE SCALE GENOMIC DNA]</scope>
    <source>
        <strain evidence="1 2">ATCC 200175</strain>
    </source>
</reference>
<protein>
    <submittedName>
        <fullName evidence="1">Uncharacterized protein</fullName>
    </submittedName>
</protein>
<dbReference type="OrthoDB" id="10031156at2759"/>
<reference evidence="2" key="2">
    <citation type="submission" date="2015-01" db="EMBL/GenBank/DDBJ databases">
        <title>Evolutionary Origins and Diversification of the Mycorrhizal Mutualists.</title>
        <authorList>
            <consortium name="DOE Joint Genome Institute"/>
            <consortium name="Mycorrhizal Genomics Consortium"/>
            <person name="Kohler A."/>
            <person name="Kuo A."/>
            <person name="Nagy L.G."/>
            <person name="Floudas D."/>
            <person name="Copeland A."/>
            <person name="Barry K.W."/>
            <person name="Cichocki N."/>
            <person name="Veneault-Fourrey C."/>
            <person name="LaButti K."/>
            <person name="Lindquist E.A."/>
            <person name="Lipzen A."/>
            <person name="Lundell T."/>
            <person name="Morin E."/>
            <person name="Murat C."/>
            <person name="Riley R."/>
            <person name="Ohm R."/>
            <person name="Sun H."/>
            <person name="Tunlid A."/>
            <person name="Henrissat B."/>
            <person name="Grigoriev I.V."/>
            <person name="Hibbett D.S."/>
            <person name="Martin F."/>
        </authorList>
    </citation>
    <scope>NUCLEOTIDE SEQUENCE [LARGE SCALE GENOMIC DNA]</scope>
    <source>
        <strain evidence="2">ATCC 200175</strain>
    </source>
</reference>
<proteinExistence type="predicted"/>
<evidence type="ECO:0000313" key="2">
    <source>
        <dbReference type="Proteomes" id="UP000053647"/>
    </source>
</evidence>
<keyword evidence="2" id="KW-1185">Reference proteome</keyword>
<evidence type="ECO:0000313" key="1">
    <source>
        <dbReference type="EMBL" id="KIJ09260.1"/>
    </source>
</evidence>
<dbReference type="AlphaFoldDB" id="A0A0C9T0Q0"/>
<dbReference type="PANTHER" id="PTHR47839:SF1">
    <property type="entry name" value="DOMAIN PROTEIN, PUTATIVE (AFU_ORTHOLOGUE AFUA_6G04830)-RELATED"/>
    <property type="match status" value="1"/>
</dbReference>
<dbReference type="Proteomes" id="UP000053647">
    <property type="component" value="Unassembled WGS sequence"/>
</dbReference>
<organism evidence="1 2">
    <name type="scientific">Paxillus involutus ATCC 200175</name>
    <dbReference type="NCBI Taxonomy" id="664439"/>
    <lineage>
        <taxon>Eukaryota</taxon>
        <taxon>Fungi</taxon>
        <taxon>Dikarya</taxon>
        <taxon>Basidiomycota</taxon>
        <taxon>Agaricomycotina</taxon>
        <taxon>Agaricomycetes</taxon>
        <taxon>Agaricomycetidae</taxon>
        <taxon>Boletales</taxon>
        <taxon>Paxilineae</taxon>
        <taxon>Paxillaceae</taxon>
        <taxon>Paxillus</taxon>
    </lineage>
</organism>
<dbReference type="PANTHER" id="PTHR47839">
    <property type="entry name" value="DOMAIN PROTEIN, PUTATIVE (AFU_ORTHOLOGUE AFUA_6G04830)-RELATED"/>
    <property type="match status" value="1"/>
</dbReference>
<accession>A0A0C9T0Q0</accession>
<name>A0A0C9T0Q0_PAXIN</name>